<dbReference type="PANTHER" id="PTHR16515">
    <property type="entry name" value="PR DOMAIN ZINC FINGER PROTEIN"/>
    <property type="match status" value="1"/>
</dbReference>
<dbReference type="FunFam" id="3.30.160.60:FF:002343">
    <property type="entry name" value="Zinc finger protein 33A"/>
    <property type="match status" value="1"/>
</dbReference>
<evidence type="ECO:0000256" key="8">
    <source>
        <dbReference type="ARBA" id="ARBA00023242"/>
    </source>
</evidence>
<dbReference type="GO" id="GO:0045596">
    <property type="term" value="P:negative regulation of cell differentiation"/>
    <property type="evidence" value="ECO:0007669"/>
    <property type="project" value="UniProtKB-ARBA"/>
</dbReference>
<sequence>MDVPPPGTFDYSRNYDLSKKIDGRDKPFEIDRPNDRLISPNHHSDILRRTLDGDHKKDNSSNSKSESQPGRVMKDESTNTILSLGGHTSTFGMSLRDAEGKIHQPVEWNQKFDAEEIARFLDVNMAMREAEMKCHQSLVPGGQKEGATSGNSSSGSSIHPLPGTSVHVYKENLAEVMERNRALMQTAFRHSYGAGQKPFSCGICQKHFSQGSHLQQHIRTHTGERPYICDLCAGTFTRMSDLKRHMRTHTGERPYKCSACGNLFGDVSHLKSHIRTHTGEKPFECSVCGKPFARQSSLKRHMRTHSKQ</sequence>
<evidence type="ECO:0000256" key="4">
    <source>
        <dbReference type="ARBA" id="ARBA00022737"/>
    </source>
</evidence>
<dbReference type="InterPro" id="IPR050331">
    <property type="entry name" value="Zinc_finger"/>
</dbReference>
<dbReference type="OrthoDB" id="5945507at2759"/>
<dbReference type="Pfam" id="PF00096">
    <property type="entry name" value="zf-C2H2"/>
    <property type="match status" value="4"/>
</dbReference>
<dbReference type="Gene3D" id="3.30.160.60">
    <property type="entry name" value="Classic Zinc Finger"/>
    <property type="match status" value="4"/>
</dbReference>
<dbReference type="InParanoid" id="A0A482XAH7"/>
<dbReference type="FunFam" id="3.30.160.60:FF:001498">
    <property type="entry name" value="Zinc finger protein 404"/>
    <property type="match status" value="1"/>
</dbReference>
<dbReference type="Proteomes" id="UP000291343">
    <property type="component" value="Unassembled WGS sequence"/>
</dbReference>
<feature type="domain" description="C2H2-type" evidence="11">
    <location>
        <begin position="199"/>
        <end position="226"/>
    </location>
</feature>
<keyword evidence="5 9" id="KW-0863">Zinc-finger</keyword>
<evidence type="ECO:0000256" key="6">
    <source>
        <dbReference type="ARBA" id="ARBA00022833"/>
    </source>
</evidence>
<feature type="domain" description="C2H2-type" evidence="11">
    <location>
        <begin position="255"/>
        <end position="282"/>
    </location>
</feature>
<dbReference type="SUPFAM" id="SSF57667">
    <property type="entry name" value="beta-beta-alpha zinc fingers"/>
    <property type="match status" value="2"/>
</dbReference>
<evidence type="ECO:0000256" key="9">
    <source>
        <dbReference type="PROSITE-ProRule" id="PRU00042"/>
    </source>
</evidence>
<evidence type="ECO:0000313" key="12">
    <source>
        <dbReference type="EMBL" id="RZF42478.1"/>
    </source>
</evidence>
<organism evidence="12 13">
    <name type="scientific">Laodelphax striatellus</name>
    <name type="common">Small brown planthopper</name>
    <name type="synonym">Delphax striatella</name>
    <dbReference type="NCBI Taxonomy" id="195883"/>
    <lineage>
        <taxon>Eukaryota</taxon>
        <taxon>Metazoa</taxon>
        <taxon>Ecdysozoa</taxon>
        <taxon>Arthropoda</taxon>
        <taxon>Hexapoda</taxon>
        <taxon>Insecta</taxon>
        <taxon>Pterygota</taxon>
        <taxon>Neoptera</taxon>
        <taxon>Paraneoptera</taxon>
        <taxon>Hemiptera</taxon>
        <taxon>Auchenorrhyncha</taxon>
        <taxon>Fulgoroidea</taxon>
        <taxon>Delphacidae</taxon>
        <taxon>Criomorphinae</taxon>
        <taxon>Laodelphax</taxon>
    </lineage>
</organism>
<evidence type="ECO:0000256" key="2">
    <source>
        <dbReference type="ARBA" id="ARBA00006991"/>
    </source>
</evidence>
<comment type="caution">
    <text evidence="12">The sequence shown here is derived from an EMBL/GenBank/DDBJ whole genome shotgun (WGS) entry which is preliminary data.</text>
</comment>
<gene>
    <name evidence="12" type="ORF">LSTR_LSTR004397</name>
</gene>
<keyword evidence="8" id="KW-0539">Nucleus</keyword>
<dbReference type="InterPro" id="IPR036236">
    <property type="entry name" value="Znf_C2H2_sf"/>
</dbReference>
<feature type="compositionally biased region" description="Basic and acidic residues" evidence="10">
    <location>
        <begin position="42"/>
        <end position="59"/>
    </location>
</feature>
<comment type="subcellular location">
    <subcellularLocation>
        <location evidence="1">Nucleus</location>
    </subcellularLocation>
</comment>
<dbReference type="GO" id="GO:0008270">
    <property type="term" value="F:zinc ion binding"/>
    <property type="evidence" value="ECO:0007669"/>
    <property type="project" value="UniProtKB-KW"/>
</dbReference>
<accession>A0A482XAH7</accession>
<evidence type="ECO:0000256" key="1">
    <source>
        <dbReference type="ARBA" id="ARBA00004123"/>
    </source>
</evidence>
<evidence type="ECO:0000256" key="10">
    <source>
        <dbReference type="SAM" id="MobiDB-lite"/>
    </source>
</evidence>
<dbReference type="SMART" id="SM00355">
    <property type="entry name" value="ZnF_C2H2"/>
    <property type="match status" value="4"/>
</dbReference>
<keyword evidence="7" id="KW-0238">DNA-binding</keyword>
<evidence type="ECO:0000256" key="3">
    <source>
        <dbReference type="ARBA" id="ARBA00022723"/>
    </source>
</evidence>
<dbReference type="PANTHER" id="PTHR16515:SF49">
    <property type="entry name" value="GASTRULA ZINC FINGER PROTEIN XLCGF49.1-LIKE-RELATED"/>
    <property type="match status" value="1"/>
</dbReference>
<proteinExistence type="inferred from homology"/>
<dbReference type="AlphaFoldDB" id="A0A482XAH7"/>
<feature type="compositionally biased region" description="Basic and acidic residues" evidence="10">
    <location>
        <begin position="16"/>
        <end position="35"/>
    </location>
</feature>
<dbReference type="GO" id="GO:0006355">
    <property type="term" value="P:regulation of DNA-templated transcription"/>
    <property type="evidence" value="ECO:0007669"/>
    <property type="project" value="UniProtKB-ARBA"/>
</dbReference>
<feature type="domain" description="C2H2-type" evidence="11">
    <location>
        <begin position="283"/>
        <end position="308"/>
    </location>
</feature>
<evidence type="ECO:0000259" key="11">
    <source>
        <dbReference type="PROSITE" id="PS50157"/>
    </source>
</evidence>
<dbReference type="InterPro" id="IPR013087">
    <property type="entry name" value="Znf_C2H2_type"/>
</dbReference>
<name>A0A482XAH7_LAOST</name>
<reference evidence="12 13" key="1">
    <citation type="journal article" date="2017" name="Gigascience">
        <title>Genome sequence of the small brown planthopper, Laodelphax striatellus.</title>
        <authorList>
            <person name="Zhu J."/>
            <person name="Jiang F."/>
            <person name="Wang X."/>
            <person name="Yang P."/>
            <person name="Bao Y."/>
            <person name="Zhao W."/>
            <person name="Wang W."/>
            <person name="Lu H."/>
            <person name="Wang Q."/>
            <person name="Cui N."/>
            <person name="Li J."/>
            <person name="Chen X."/>
            <person name="Luo L."/>
            <person name="Yu J."/>
            <person name="Kang L."/>
            <person name="Cui F."/>
        </authorList>
    </citation>
    <scope>NUCLEOTIDE SEQUENCE [LARGE SCALE GENOMIC DNA]</scope>
    <source>
        <strain evidence="12">Lst14</strain>
    </source>
</reference>
<keyword evidence="4" id="KW-0677">Repeat</keyword>
<dbReference type="PROSITE" id="PS00028">
    <property type="entry name" value="ZINC_FINGER_C2H2_1"/>
    <property type="match status" value="4"/>
</dbReference>
<keyword evidence="6" id="KW-0862">Zinc</keyword>
<evidence type="ECO:0000256" key="7">
    <source>
        <dbReference type="ARBA" id="ARBA00023125"/>
    </source>
</evidence>
<dbReference type="EMBL" id="QKKF02014912">
    <property type="protein sequence ID" value="RZF42478.1"/>
    <property type="molecule type" value="Genomic_DNA"/>
</dbReference>
<dbReference type="FunFam" id="3.30.160.60:FF:000912">
    <property type="entry name" value="Zinc finger protein 660"/>
    <property type="match status" value="1"/>
</dbReference>
<keyword evidence="13" id="KW-1185">Reference proteome</keyword>
<dbReference type="STRING" id="195883.A0A482XAH7"/>
<dbReference type="GO" id="GO:1990837">
    <property type="term" value="F:sequence-specific double-stranded DNA binding"/>
    <property type="evidence" value="ECO:0007669"/>
    <property type="project" value="UniProtKB-ARBA"/>
</dbReference>
<dbReference type="GO" id="GO:0005634">
    <property type="term" value="C:nucleus"/>
    <property type="evidence" value="ECO:0007669"/>
    <property type="project" value="UniProtKB-SubCell"/>
</dbReference>
<keyword evidence="3" id="KW-0479">Metal-binding</keyword>
<feature type="region of interest" description="Disordered" evidence="10">
    <location>
        <begin position="139"/>
        <end position="164"/>
    </location>
</feature>
<evidence type="ECO:0000256" key="5">
    <source>
        <dbReference type="ARBA" id="ARBA00022771"/>
    </source>
</evidence>
<feature type="domain" description="C2H2-type" evidence="11">
    <location>
        <begin position="227"/>
        <end position="254"/>
    </location>
</feature>
<evidence type="ECO:0000313" key="13">
    <source>
        <dbReference type="Proteomes" id="UP000291343"/>
    </source>
</evidence>
<protein>
    <recommendedName>
        <fullName evidence="11">C2H2-type domain-containing protein</fullName>
    </recommendedName>
</protein>
<dbReference type="PROSITE" id="PS50157">
    <property type="entry name" value="ZINC_FINGER_C2H2_2"/>
    <property type="match status" value="4"/>
</dbReference>
<dbReference type="FunFam" id="3.30.160.60:FF:000303">
    <property type="entry name" value="Zinc finger protein 41"/>
    <property type="match status" value="1"/>
</dbReference>
<feature type="region of interest" description="Disordered" evidence="10">
    <location>
        <begin position="1"/>
        <end position="86"/>
    </location>
</feature>
<comment type="similarity">
    <text evidence="2">Belongs to the krueppel C2H2-type zinc-finger protein family.</text>
</comment>
<dbReference type="SMR" id="A0A482XAH7"/>